<dbReference type="Proteomes" id="UP001295444">
    <property type="component" value="Chromosome 01"/>
</dbReference>
<organism evidence="1 2">
    <name type="scientific">Pelobates cultripes</name>
    <name type="common">Western spadefoot toad</name>
    <dbReference type="NCBI Taxonomy" id="61616"/>
    <lineage>
        <taxon>Eukaryota</taxon>
        <taxon>Metazoa</taxon>
        <taxon>Chordata</taxon>
        <taxon>Craniata</taxon>
        <taxon>Vertebrata</taxon>
        <taxon>Euteleostomi</taxon>
        <taxon>Amphibia</taxon>
        <taxon>Batrachia</taxon>
        <taxon>Anura</taxon>
        <taxon>Pelobatoidea</taxon>
        <taxon>Pelobatidae</taxon>
        <taxon>Pelobates</taxon>
    </lineage>
</organism>
<proteinExistence type="predicted"/>
<evidence type="ECO:0000313" key="2">
    <source>
        <dbReference type="Proteomes" id="UP001295444"/>
    </source>
</evidence>
<name>A0AAD1VN37_PELCU</name>
<accession>A0AAD1VN37</accession>
<reference evidence="1" key="1">
    <citation type="submission" date="2022-03" db="EMBL/GenBank/DDBJ databases">
        <authorList>
            <person name="Alioto T."/>
            <person name="Alioto T."/>
            <person name="Gomez Garrido J."/>
        </authorList>
    </citation>
    <scope>NUCLEOTIDE SEQUENCE</scope>
</reference>
<dbReference type="EMBL" id="OW240912">
    <property type="protein sequence ID" value="CAH2220929.1"/>
    <property type="molecule type" value="Genomic_DNA"/>
</dbReference>
<gene>
    <name evidence="1" type="ORF">PECUL_23A031186</name>
</gene>
<feature type="non-terminal residue" evidence="1">
    <location>
        <position position="1"/>
    </location>
</feature>
<evidence type="ECO:0000313" key="1">
    <source>
        <dbReference type="EMBL" id="CAH2220929.1"/>
    </source>
</evidence>
<sequence length="117" mass="13164">VKAELEEYFQANSGGDVSDQTVWLAHKAVARGLFIRRSSYLKKSRQKTQLECQKLLAVATTQNKLNPSPALAKQVQTLTNQLTELNAAKTAYFLQRLRATSYHHSGKATKYLANRLK</sequence>
<keyword evidence="2" id="KW-1185">Reference proteome</keyword>
<protein>
    <submittedName>
        <fullName evidence="1">Uncharacterized protein</fullName>
    </submittedName>
</protein>
<feature type="non-terminal residue" evidence="1">
    <location>
        <position position="117"/>
    </location>
</feature>
<dbReference type="AlphaFoldDB" id="A0AAD1VN37"/>